<gene>
    <name evidence="1" type="ORF">HHI36_004754</name>
</gene>
<accession>A0ABD2NT26</accession>
<proteinExistence type="predicted"/>
<dbReference type="Proteomes" id="UP001516400">
    <property type="component" value="Unassembled WGS sequence"/>
</dbReference>
<protein>
    <submittedName>
        <fullName evidence="1">Uncharacterized protein</fullName>
    </submittedName>
</protein>
<reference evidence="1 2" key="1">
    <citation type="journal article" date="2021" name="BMC Biol.">
        <title>Horizontally acquired antibacterial genes associated with adaptive radiation of ladybird beetles.</title>
        <authorList>
            <person name="Li H.S."/>
            <person name="Tang X.F."/>
            <person name="Huang Y.H."/>
            <person name="Xu Z.Y."/>
            <person name="Chen M.L."/>
            <person name="Du X.Y."/>
            <person name="Qiu B.Y."/>
            <person name="Chen P.T."/>
            <person name="Zhang W."/>
            <person name="Slipinski A."/>
            <person name="Escalona H.E."/>
            <person name="Waterhouse R.M."/>
            <person name="Zwick A."/>
            <person name="Pang H."/>
        </authorList>
    </citation>
    <scope>NUCLEOTIDE SEQUENCE [LARGE SCALE GENOMIC DNA]</scope>
    <source>
        <strain evidence="1">SYSU2018</strain>
    </source>
</reference>
<evidence type="ECO:0000313" key="2">
    <source>
        <dbReference type="Proteomes" id="UP001516400"/>
    </source>
</evidence>
<name>A0ABD2NT26_9CUCU</name>
<comment type="caution">
    <text evidence="1">The sequence shown here is derived from an EMBL/GenBank/DDBJ whole genome shotgun (WGS) entry which is preliminary data.</text>
</comment>
<keyword evidence="2" id="KW-1185">Reference proteome</keyword>
<organism evidence="1 2">
    <name type="scientific">Cryptolaemus montrouzieri</name>
    <dbReference type="NCBI Taxonomy" id="559131"/>
    <lineage>
        <taxon>Eukaryota</taxon>
        <taxon>Metazoa</taxon>
        <taxon>Ecdysozoa</taxon>
        <taxon>Arthropoda</taxon>
        <taxon>Hexapoda</taxon>
        <taxon>Insecta</taxon>
        <taxon>Pterygota</taxon>
        <taxon>Neoptera</taxon>
        <taxon>Endopterygota</taxon>
        <taxon>Coleoptera</taxon>
        <taxon>Polyphaga</taxon>
        <taxon>Cucujiformia</taxon>
        <taxon>Coccinelloidea</taxon>
        <taxon>Coccinellidae</taxon>
        <taxon>Scymninae</taxon>
        <taxon>Scymnini</taxon>
        <taxon>Cryptolaemus</taxon>
    </lineage>
</organism>
<dbReference type="EMBL" id="JABFTP020000144">
    <property type="protein sequence ID" value="KAL3281546.1"/>
    <property type="molecule type" value="Genomic_DNA"/>
</dbReference>
<evidence type="ECO:0000313" key="1">
    <source>
        <dbReference type="EMBL" id="KAL3281546.1"/>
    </source>
</evidence>
<dbReference type="AlphaFoldDB" id="A0ABD2NT26"/>
<sequence>MPLSAAMALSGLNEDQFGKELKHLYGYGARLLKPLNSALSNAYNLSSSQNLSMEQRSNSMESGIASLPSSRSSTDTYWDFLRQLDRVKVSDINILCY</sequence>